<dbReference type="AlphaFoldDB" id="A0A1I4A181"/>
<name>A0A1I4A181_9HYPH</name>
<dbReference type="InterPro" id="IPR039424">
    <property type="entry name" value="SBP_5"/>
</dbReference>
<dbReference type="Gene3D" id="3.10.105.10">
    <property type="entry name" value="Dipeptide-binding Protein, Domain 3"/>
    <property type="match status" value="1"/>
</dbReference>
<dbReference type="Gene3D" id="3.90.76.10">
    <property type="entry name" value="Dipeptide-binding Protein, Domain 1"/>
    <property type="match status" value="1"/>
</dbReference>
<evidence type="ECO:0000313" key="7">
    <source>
        <dbReference type="Proteomes" id="UP000323300"/>
    </source>
</evidence>
<comment type="subcellular location">
    <subcellularLocation>
        <location evidence="1">Periplasm</location>
    </subcellularLocation>
</comment>
<reference evidence="6 7" key="1">
    <citation type="submission" date="2016-10" db="EMBL/GenBank/DDBJ databases">
        <authorList>
            <person name="Varghese N."/>
            <person name="Submissions S."/>
        </authorList>
    </citation>
    <scope>NUCLEOTIDE SEQUENCE [LARGE SCALE GENOMIC DNA]</scope>
    <source>
        <strain evidence="6 7">DSM 21822</strain>
    </source>
</reference>
<dbReference type="PROSITE" id="PS51318">
    <property type="entry name" value="TAT"/>
    <property type="match status" value="1"/>
</dbReference>
<feature type="domain" description="Solute-binding protein family 5" evidence="5">
    <location>
        <begin position="98"/>
        <end position="447"/>
    </location>
</feature>
<dbReference type="InterPro" id="IPR006311">
    <property type="entry name" value="TAT_signal"/>
</dbReference>
<organism evidence="6 7">
    <name type="scientific">Neomesorhizobium albiziae</name>
    <dbReference type="NCBI Taxonomy" id="335020"/>
    <lineage>
        <taxon>Bacteria</taxon>
        <taxon>Pseudomonadati</taxon>
        <taxon>Pseudomonadota</taxon>
        <taxon>Alphaproteobacteria</taxon>
        <taxon>Hyphomicrobiales</taxon>
        <taxon>Phyllobacteriaceae</taxon>
        <taxon>Neomesorhizobium</taxon>
    </lineage>
</organism>
<evidence type="ECO:0000256" key="3">
    <source>
        <dbReference type="ARBA" id="ARBA00022448"/>
    </source>
</evidence>
<dbReference type="GO" id="GO:1904680">
    <property type="term" value="F:peptide transmembrane transporter activity"/>
    <property type="evidence" value="ECO:0007669"/>
    <property type="project" value="TreeGrafter"/>
</dbReference>
<gene>
    <name evidence="6" type="ORF">SAMN04488498_10766</name>
</gene>
<dbReference type="NCBIfam" id="TIGR01409">
    <property type="entry name" value="TAT_signal_seq"/>
    <property type="match status" value="1"/>
</dbReference>
<evidence type="ECO:0000259" key="5">
    <source>
        <dbReference type="Pfam" id="PF00496"/>
    </source>
</evidence>
<dbReference type="Proteomes" id="UP000323300">
    <property type="component" value="Unassembled WGS sequence"/>
</dbReference>
<dbReference type="InterPro" id="IPR030678">
    <property type="entry name" value="Peptide/Ni-bd"/>
</dbReference>
<evidence type="ECO:0000256" key="2">
    <source>
        <dbReference type="ARBA" id="ARBA00005695"/>
    </source>
</evidence>
<dbReference type="PIRSF" id="PIRSF002741">
    <property type="entry name" value="MppA"/>
    <property type="match status" value="1"/>
</dbReference>
<protein>
    <submittedName>
        <fullName evidence="6">Peptide/nickel transport system substrate-binding protein</fullName>
    </submittedName>
</protein>
<sequence length="530" mass="57709">MSNELDYLSGRVVAGRLSRRDFLGRAAALGVSAAVANTLLASAARAQSPVRGGILRAGLQGGESTNSLDPALNLSQVTFSFGKLWGEYLVRLTPTNELEYLIAEELNASDDAKTWTLKVRDGIEFHNGKTVTAEDVAATIERHADAKSQSGALGILGNIKGIKASGKEVIFTLAGPDADFPYLMADYHLPIQPNGGKDDPNAGISAGPYKVAVNEPGVRHGGERFANYWRGDKAGHADQVEIVVINDATARLAALQGGQVHMINRVEPKVVDLVKRIAGVSIENAAGKGFYPFNMFCDTAPFDNNDLRMALKLAMDREQMLQTILFGYGSVGNDFPINGAYPLFPDDVEQRAFDPEKAAELYKKSGHSGSILLRTSDVAFPGAVDAAQLYQQSCAKAGITIEIKREPGDGYWSEVWNKQPFSLSYWGGRATQDQMYSTGYVSTADWNDTRFKRPEFDKMLLTARSELDEAKRKSIYRDMAVIMRDEGGLIVPFFNEFIDAVASDKVGGYTKTPIGEQMDGYALAECWLNA</sequence>
<evidence type="ECO:0000313" key="6">
    <source>
        <dbReference type="EMBL" id="SFK49539.1"/>
    </source>
</evidence>
<dbReference type="GO" id="GO:0043190">
    <property type="term" value="C:ATP-binding cassette (ABC) transporter complex"/>
    <property type="evidence" value="ECO:0007669"/>
    <property type="project" value="InterPro"/>
</dbReference>
<dbReference type="OrthoDB" id="9803988at2"/>
<keyword evidence="4" id="KW-0732">Signal</keyword>
<dbReference type="PANTHER" id="PTHR30290:SF10">
    <property type="entry name" value="PERIPLASMIC OLIGOPEPTIDE-BINDING PROTEIN-RELATED"/>
    <property type="match status" value="1"/>
</dbReference>
<accession>A0A1I4A181</accession>
<dbReference type="RefSeq" id="WP_149760677.1">
    <property type="nucleotide sequence ID" value="NZ_BSPE01000070.1"/>
</dbReference>
<comment type="similarity">
    <text evidence="2">Belongs to the bacterial solute-binding protein 5 family.</text>
</comment>
<evidence type="ECO:0000256" key="1">
    <source>
        <dbReference type="ARBA" id="ARBA00004418"/>
    </source>
</evidence>
<dbReference type="SUPFAM" id="SSF53850">
    <property type="entry name" value="Periplasmic binding protein-like II"/>
    <property type="match status" value="1"/>
</dbReference>
<dbReference type="GO" id="GO:0015833">
    <property type="term" value="P:peptide transport"/>
    <property type="evidence" value="ECO:0007669"/>
    <property type="project" value="TreeGrafter"/>
</dbReference>
<evidence type="ECO:0000256" key="4">
    <source>
        <dbReference type="ARBA" id="ARBA00022729"/>
    </source>
</evidence>
<dbReference type="CDD" id="cd08503">
    <property type="entry name" value="PBP2_NikA_DppA_OppA_like_17"/>
    <property type="match status" value="1"/>
</dbReference>
<proteinExistence type="inferred from homology"/>
<dbReference type="InterPro" id="IPR019546">
    <property type="entry name" value="TAT_signal_bac_arc"/>
</dbReference>
<keyword evidence="3" id="KW-0813">Transport</keyword>
<dbReference type="EMBL" id="FOSL01000007">
    <property type="protein sequence ID" value="SFK49539.1"/>
    <property type="molecule type" value="Genomic_DNA"/>
</dbReference>
<dbReference type="InterPro" id="IPR000914">
    <property type="entry name" value="SBP_5_dom"/>
</dbReference>
<dbReference type="PANTHER" id="PTHR30290">
    <property type="entry name" value="PERIPLASMIC BINDING COMPONENT OF ABC TRANSPORTER"/>
    <property type="match status" value="1"/>
</dbReference>
<dbReference type="Gene3D" id="3.40.190.10">
    <property type="entry name" value="Periplasmic binding protein-like II"/>
    <property type="match status" value="1"/>
</dbReference>
<dbReference type="Pfam" id="PF00496">
    <property type="entry name" value="SBP_bac_5"/>
    <property type="match status" value="1"/>
</dbReference>
<keyword evidence="7" id="KW-1185">Reference proteome</keyword>
<dbReference type="GO" id="GO:0030288">
    <property type="term" value="C:outer membrane-bounded periplasmic space"/>
    <property type="evidence" value="ECO:0007669"/>
    <property type="project" value="UniProtKB-ARBA"/>
</dbReference>